<dbReference type="Gene3D" id="3.30.1230.10">
    <property type="entry name" value="YlxR-like"/>
    <property type="match status" value="1"/>
</dbReference>
<dbReference type="Proteomes" id="UP000678513">
    <property type="component" value="Chromosome"/>
</dbReference>
<reference evidence="2 3" key="1">
    <citation type="submission" date="2021-03" db="EMBL/GenBank/DDBJ databases">
        <title>Human Oral Microbial Genomes.</title>
        <authorList>
            <person name="Johnston C.D."/>
            <person name="Chen T."/>
            <person name="Dewhirst F.E."/>
        </authorList>
    </citation>
    <scope>NUCLEOTIDE SEQUENCE [LARGE SCALE GENOMIC DNA]</scope>
    <source>
        <strain evidence="2 3">DSMZ 100122</strain>
    </source>
</reference>
<dbReference type="InterPro" id="IPR035931">
    <property type="entry name" value="YlxR-like_sf"/>
</dbReference>
<dbReference type="EMBL" id="CP072384">
    <property type="protein sequence ID" value="QUC07096.1"/>
    <property type="molecule type" value="Genomic_DNA"/>
</dbReference>
<dbReference type="Pfam" id="PF04296">
    <property type="entry name" value="YlxR"/>
    <property type="match status" value="1"/>
</dbReference>
<dbReference type="SUPFAM" id="SSF64376">
    <property type="entry name" value="YlxR-like"/>
    <property type="match status" value="1"/>
</dbReference>
<dbReference type="InterPro" id="IPR007393">
    <property type="entry name" value="YlxR_dom"/>
</dbReference>
<protein>
    <submittedName>
        <fullName evidence="2">YlxR family protein</fullName>
    </submittedName>
</protein>
<dbReference type="PANTHER" id="PTHR34215">
    <property type="entry name" value="BLL0784 PROTEIN"/>
    <property type="match status" value="1"/>
</dbReference>
<feature type="domain" description="YlxR" evidence="1">
    <location>
        <begin position="5"/>
        <end position="63"/>
    </location>
</feature>
<dbReference type="RefSeq" id="WP_212321290.1">
    <property type="nucleotide sequence ID" value="NZ_AP024463.1"/>
</dbReference>
<proteinExistence type="predicted"/>
<evidence type="ECO:0000313" key="3">
    <source>
        <dbReference type="Proteomes" id="UP000678513"/>
    </source>
</evidence>
<gene>
    <name evidence="2" type="ORF">J5A65_09030</name>
</gene>
<name>A0ABX7Y225_9ACTN</name>
<dbReference type="InterPro" id="IPR037465">
    <property type="entry name" value="YlxR"/>
</dbReference>
<dbReference type="PANTHER" id="PTHR34215:SF1">
    <property type="entry name" value="YLXR DOMAIN-CONTAINING PROTEIN"/>
    <property type="match status" value="1"/>
</dbReference>
<evidence type="ECO:0000313" key="2">
    <source>
        <dbReference type="EMBL" id="QUC07096.1"/>
    </source>
</evidence>
<evidence type="ECO:0000259" key="1">
    <source>
        <dbReference type="Pfam" id="PF04296"/>
    </source>
</evidence>
<accession>A0ABX7Y225</accession>
<keyword evidence="3" id="KW-1185">Reference proteome</keyword>
<sequence length="78" mass="8519">MEPERTCIGCRGRDHQSSMVRLVRAGDEIVDATRPRLPGRGAYLHAGCLAAAEKRQAFRRIFGPGAALTDAVRMLLTP</sequence>
<organism evidence="2 3">
    <name type="scientific">Arachnia rubra</name>
    <dbReference type="NCBI Taxonomy" id="1547448"/>
    <lineage>
        <taxon>Bacteria</taxon>
        <taxon>Bacillati</taxon>
        <taxon>Actinomycetota</taxon>
        <taxon>Actinomycetes</taxon>
        <taxon>Propionibacteriales</taxon>
        <taxon>Propionibacteriaceae</taxon>
        <taxon>Arachnia</taxon>
    </lineage>
</organism>